<proteinExistence type="predicted"/>
<sequence>MEFTAVDCRASALEL</sequence>
<evidence type="ECO:0000313" key="1">
    <source>
        <dbReference type="EMBL" id="MBX01529.1"/>
    </source>
</evidence>
<protein>
    <submittedName>
        <fullName evidence="1">Uncharacterized protein</fullName>
    </submittedName>
</protein>
<name>A0A2P2K726_RHIMU</name>
<organism evidence="1">
    <name type="scientific">Rhizophora mucronata</name>
    <name type="common">Asiatic mangrove</name>
    <dbReference type="NCBI Taxonomy" id="61149"/>
    <lineage>
        <taxon>Eukaryota</taxon>
        <taxon>Viridiplantae</taxon>
        <taxon>Streptophyta</taxon>
        <taxon>Embryophyta</taxon>
        <taxon>Tracheophyta</taxon>
        <taxon>Spermatophyta</taxon>
        <taxon>Magnoliopsida</taxon>
        <taxon>eudicotyledons</taxon>
        <taxon>Gunneridae</taxon>
        <taxon>Pentapetalae</taxon>
        <taxon>rosids</taxon>
        <taxon>fabids</taxon>
        <taxon>Malpighiales</taxon>
        <taxon>Rhizophoraceae</taxon>
        <taxon>Rhizophora</taxon>
    </lineage>
</organism>
<accession>A0A2P2K726</accession>
<dbReference type="EMBL" id="GGEC01021045">
    <property type="protein sequence ID" value="MBX01529.1"/>
    <property type="molecule type" value="Transcribed_RNA"/>
</dbReference>
<reference evidence="1" key="1">
    <citation type="submission" date="2018-02" db="EMBL/GenBank/DDBJ databases">
        <title>Rhizophora mucronata_Transcriptome.</title>
        <authorList>
            <person name="Meera S.P."/>
            <person name="Sreeshan A."/>
            <person name="Augustine A."/>
        </authorList>
    </citation>
    <scope>NUCLEOTIDE SEQUENCE</scope>
    <source>
        <tissue evidence="1">Leaf</tissue>
    </source>
</reference>